<keyword evidence="5 7" id="KW-0456">Lyase</keyword>
<organism evidence="8 9">
    <name type="scientific">Parapedobacter deserti</name>
    <dbReference type="NCBI Taxonomy" id="1912957"/>
    <lineage>
        <taxon>Bacteria</taxon>
        <taxon>Pseudomonadati</taxon>
        <taxon>Bacteroidota</taxon>
        <taxon>Sphingobacteriia</taxon>
        <taxon>Sphingobacteriales</taxon>
        <taxon>Sphingobacteriaceae</taxon>
        <taxon>Parapedobacter</taxon>
    </lineage>
</organism>
<keyword evidence="3 7" id="KW-1133">Transmembrane helix</keyword>
<evidence type="ECO:0000256" key="3">
    <source>
        <dbReference type="ARBA" id="ARBA00022989"/>
    </source>
</evidence>
<name>A0ABV7JIV3_9SPHI</name>
<comment type="subcellular location">
    <subcellularLocation>
        <location evidence="7">Cell membrane</location>
        <topology evidence="7">Single-pass membrane protein</topology>
    </subcellularLocation>
</comment>
<evidence type="ECO:0000313" key="8">
    <source>
        <dbReference type="EMBL" id="MFC3197971.1"/>
    </source>
</evidence>
<evidence type="ECO:0000256" key="5">
    <source>
        <dbReference type="ARBA" id="ARBA00023239"/>
    </source>
</evidence>
<dbReference type="HAMAP" id="MF_02065">
    <property type="entry name" value="MltG"/>
    <property type="match status" value="1"/>
</dbReference>
<comment type="caution">
    <text evidence="8">The sequence shown here is derived from an EMBL/GenBank/DDBJ whole genome shotgun (WGS) entry which is preliminary data.</text>
</comment>
<keyword evidence="6 7" id="KW-0961">Cell wall biogenesis/degradation</keyword>
<protein>
    <recommendedName>
        <fullName evidence="7">Endolytic murein transglycosylase</fullName>
        <ecNumber evidence="7">4.2.2.29</ecNumber>
    </recommendedName>
    <alternativeName>
        <fullName evidence="7">Peptidoglycan lytic transglycosylase</fullName>
    </alternativeName>
    <alternativeName>
        <fullName evidence="7">Peptidoglycan polymerization terminase</fullName>
    </alternativeName>
</protein>
<proteinExistence type="inferred from homology"/>
<dbReference type="Pfam" id="PF02618">
    <property type="entry name" value="YceG"/>
    <property type="match status" value="1"/>
</dbReference>
<feature type="transmembrane region" description="Helical" evidence="7">
    <location>
        <begin position="7"/>
        <end position="27"/>
    </location>
</feature>
<dbReference type="Gene3D" id="3.30.160.60">
    <property type="entry name" value="Classic Zinc Finger"/>
    <property type="match status" value="1"/>
</dbReference>
<evidence type="ECO:0000256" key="6">
    <source>
        <dbReference type="ARBA" id="ARBA00023316"/>
    </source>
</evidence>
<dbReference type="InterPro" id="IPR003770">
    <property type="entry name" value="MLTG-like"/>
</dbReference>
<evidence type="ECO:0000256" key="1">
    <source>
        <dbReference type="ARBA" id="ARBA00022475"/>
    </source>
</evidence>
<reference evidence="9" key="1">
    <citation type="journal article" date="2019" name="Int. J. Syst. Evol. Microbiol.">
        <title>The Global Catalogue of Microorganisms (GCM) 10K type strain sequencing project: providing services to taxonomists for standard genome sequencing and annotation.</title>
        <authorList>
            <consortium name="The Broad Institute Genomics Platform"/>
            <consortium name="The Broad Institute Genome Sequencing Center for Infectious Disease"/>
            <person name="Wu L."/>
            <person name="Ma J."/>
        </authorList>
    </citation>
    <scope>NUCLEOTIDE SEQUENCE [LARGE SCALE GENOMIC DNA]</scope>
    <source>
        <strain evidence="9">KCTC 52416</strain>
    </source>
</reference>
<evidence type="ECO:0000313" key="9">
    <source>
        <dbReference type="Proteomes" id="UP001595526"/>
    </source>
</evidence>
<keyword evidence="4 7" id="KW-0472">Membrane</keyword>
<dbReference type="PANTHER" id="PTHR30518">
    <property type="entry name" value="ENDOLYTIC MUREIN TRANSGLYCOSYLASE"/>
    <property type="match status" value="1"/>
</dbReference>
<comment type="catalytic activity">
    <reaction evidence="7">
        <text>a peptidoglycan chain = a peptidoglycan chain with N-acetyl-1,6-anhydromuramyl-[peptide] at the reducing end + a peptidoglycan chain with N-acetylglucosamine at the non-reducing end.</text>
        <dbReference type="EC" id="4.2.2.29"/>
    </reaction>
</comment>
<evidence type="ECO:0000256" key="2">
    <source>
        <dbReference type="ARBA" id="ARBA00022692"/>
    </source>
</evidence>
<comment type="function">
    <text evidence="7">Functions as a peptidoglycan terminase that cleaves nascent peptidoglycan strands endolytically to terminate their elongation.</text>
</comment>
<accession>A0ABV7JIV3</accession>
<sequence length="343" mass="39758">MNKKLRITLIIATAVIIIAGVIGFRYYKGFFAPNVTAETEYLYIYSHWDFEDVMTSIGELRAVKDTALFRWAADKMEYPTRIKPGRYRLEPGMNNRTLINKLGGGFQEAVKLRFENVRLKENLASVLASQLEPDSIAFINLLNNDSLATAYGFDAENFFSMFLPNTYEFYWNTSAERFVERMHSEYQKFWTEERRQKAAKLNLTPQEVSVLASIVKGEALHTDEMPTIAGLYINRLRKGMLLQADPTVIFANQDFSIRRVLYRHLRTDSPYNTYLYRGLPPGPIMMPSIASIDAVLNHEQHDYIYMVAKDDFSGYHNFAVTHAEHNRNARKFQQALNERNIMR</sequence>
<dbReference type="Proteomes" id="UP001595526">
    <property type="component" value="Unassembled WGS sequence"/>
</dbReference>
<keyword evidence="1 7" id="KW-1003">Cell membrane</keyword>
<dbReference type="PANTHER" id="PTHR30518:SF2">
    <property type="entry name" value="ENDOLYTIC MUREIN TRANSGLYCOSYLASE"/>
    <property type="match status" value="1"/>
</dbReference>
<gene>
    <name evidence="7 8" type="primary">mltG</name>
    <name evidence="8" type="ORF">ACFOET_10130</name>
</gene>
<dbReference type="Gene3D" id="3.30.1490.480">
    <property type="entry name" value="Endolytic murein transglycosylase"/>
    <property type="match status" value="1"/>
</dbReference>
<dbReference type="EC" id="4.2.2.29" evidence="7"/>
<keyword evidence="2 7" id="KW-0812">Transmembrane</keyword>
<dbReference type="EMBL" id="JBHRTA010000030">
    <property type="protein sequence ID" value="MFC3197971.1"/>
    <property type="molecule type" value="Genomic_DNA"/>
</dbReference>
<evidence type="ECO:0000256" key="4">
    <source>
        <dbReference type="ARBA" id="ARBA00023136"/>
    </source>
</evidence>
<evidence type="ECO:0000256" key="7">
    <source>
        <dbReference type="HAMAP-Rule" id="MF_02065"/>
    </source>
</evidence>
<dbReference type="CDD" id="cd08010">
    <property type="entry name" value="MltG_like"/>
    <property type="match status" value="1"/>
</dbReference>
<comment type="similarity">
    <text evidence="7">Belongs to the transglycosylase MltG family.</text>
</comment>
<dbReference type="NCBIfam" id="TIGR00247">
    <property type="entry name" value="endolytic transglycosylase MltG"/>
    <property type="match status" value="1"/>
</dbReference>
<feature type="site" description="Important for catalytic activity" evidence="7">
    <location>
        <position position="218"/>
    </location>
</feature>
<keyword evidence="9" id="KW-1185">Reference proteome</keyword>